<dbReference type="EMBL" id="JBJIAA010000005">
    <property type="protein sequence ID" value="MFL0250149.1"/>
    <property type="molecule type" value="Genomic_DNA"/>
</dbReference>
<evidence type="ECO:0000313" key="1">
    <source>
        <dbReference type="EMBL" id="MFL0250149.1"/>
    </source>
</evidence>
<sequence>MNINYLKTLDIMEDTKTKLEKLLDTTEISDFEDEEASYILQKIIKKLEDTEIILEYLNATPKDGILKKNTLTGKFYIEYNNTTNSHPLNYGNILELFYENEWHIGKIACTTKHGENLYYFHGDQKLFLCPGMVVRRRL</sequence>
<gene>
    <name evidence="1" type="ORF">ACJDT4_06915</name>
</gene>
<keyword evidence="2" id="KW-1185">Reference proteome</keyword>
<protein>
    <recommendedName>
        <fullName evidence="3">DUF5348 domain-containing protein</fullName>
    </recommendedName>
</protein>
<comment type="caution">
    <text evidence="1">The sequence shown here is derived from an EMBL/GenBank/DDBJ whole genome shotgun (WGS) entry which is preliminary data.</text>
</comment>
<dbReference type="Proteomes" id="UP001623592">
    <property type="component" value="Unassembled WGS sequence"/>
</dbReference>
<name>A0ABW8TCB8_9CLOT</name>
<reference evidence="1 2" key="1">
    <citation type="submission" date="2024-11" db="EMBL/GenBank/DDBJ databases">
        <authorList>
            <person name="Heng Y.C."/>
            <person name="Lim A.C.H."/>
            <person name="Lee J.K.Y."/>
            <person name="Kittelmann S."/>
        </authorList>
    </citation>
    <scope>NUCLEOTIDE SEQUENCE [LARGE SCALE GENOMIC DNA]</scope>
    <source>
        <strain evidence="1 2">WILCCON 0114</strain>
    </source>
</reference>
<dbReference type="RefSeq" id="WP_406786819.1">
    <property type="nucleotide sequence ID" value="NZ_JBJIAA010000005.1"/>
</dbReference>
<accession>A0ABW8TCB8</accession>
<evidence type="ECO:0008006" key="3">
    <source>
        <dbReference type="Google" id="ProtNLM"/>
    </source>
</evidence>
<evidence type="ECO:0000313" key="2">
    <source>
        <dbReference type="Proteomes" id="UP001623592"/>
    </source>
</evidence>
<organism evidence="1 2">
    <name type="scientific">Clostridium neuense</name>
    <dbReference type="NCBI Taxonomy" id="1728934"/>
    <lineage>
        <taxon>Bacteria</taxon>
        <taxon>Bacillati</taxon>
        <taxon>Bacillota</taxon>
        <taxon>Clostridia</taxon>
        <taxon>Eubacteriales</taxon>
        <taxon>Clostridiaceae</taxon>
        <taxon>Clostridium</taxon>
    </lineage>
</organism>
<proteinExistence type="predicted"/>